<dbReference type="SFLD" id="SFLDS00003">
    <property type="entry name" value="Haloacid_Dehalogenase"/>
    <property type="match status" value="1"/>
</dbReference>
<dbReference type="SFLD" id="SFLDG01129">
    <property type="entry name" value="C1.5:_HAD__Beta-PGM__Phosphata"/>
    <property type="match status" value="1"/>
</dbReference>
<keyword evidence="6" id="KW-1185">Reference proteome</keyword>
<dbReference type="PANTHER" id="PTHR46193">
    <property type="entry name" value="6-PHOSPHOGLUCONATE PHOSPHATASE"/>
    <property type="match status" value="1"/>
</dbReference>
<dbReference type="Pfam" id="PF13419">
    <property type="entry name" value="HAD_2"/>
    <property type="match status" value="1"/>
</dbReference>
<comment type="similarity">
    <text evidence="2">Belongs to the HAD-like hydrolase superfamily. CbbY/CbbZ/Gph/YieH family.</text>
</comment>
<dbReference type="SUPFAM" id="SSF56784">
    <property type="entry name" value="HAD-like"/>
    <property type="match status" value="1"/>
</dbReference>
<dbReference type="OrthoDB" id="9797743at2"/>
<comment type="caution">
    <text evidence="5">The sequence shown here is derived from an EMBL/GenBank/DDBJ whole genome shotgun (WGS) entry which is preliminary data.</text>
</comment>
<accession>A0A1E5SL93</accession>
<protein>
    <submittedName>
        <fullName evidence="5">Haloacid dehalogenase</fullName>
    </submittedName>
</protein>
<dbReference type="GO" id="GO:0046872">
    <property type="term" value="F:metal ion binding"/>
    <property type="evidence" value="ECO:0007669"/>
    <property type="project" value="UniProtKB-KW"/>
</dbReference>
<dbReference type="EMBL" id="MDGQ01000005">
    <property type="protein sequence ID" value="OEJ99898.1"/>
    <property type="molecule type" value="Genomic_DNA"/>
</dbReference>
<keyword evidence="4" id="KW-0460">Magnesium</keyword>
<dbReference type="InterPro" id="IPR023198">
    <property type="entry name" value="PGP-like_dom2"/>
</dbReference>
<dbReference type="Proteomes" id="UP000095552">
    <property type="component" value="Unassembled WGS sequence"/>
</dbReference>
<organism evidence="5 6">
    <name type="scientific">Roseivirga misakiensis</name>
    <dbReference type="NCBI Taxonomy" id="1563681"/>
    <lineage>
        <taxon>Bacteria</taxon>
        <taxon>Pseudomonadati</taxon>
        <taxon>Bacteroidota</taxon>
        <taxon>Cytophagia</taxon>
        <taxon>Cytophagales</taxon>
        <taxon>Roseivirgaceae</taxon>
        <taxon>Roseivirga</taxon>
    </lineage>
</organism>
<dbReference type="GO" id="GO:0003824">
    <property type="term" value="F:catalytic activity"/>
    <property type="evidence" value="ECO:0007669"/>
    <property type="project" value="UniProtKB-ARBA"/>
</dbReference>
<dbReference type="Gene3D" id="1.10.150.240">
    <property type="entry name" value="Putative phosphatase, domain 2"/>
    <property type="match status" value="1"/>
</dbReference>
<dbReference type="InterPro" id="IPR051600">
    <property type="entry name" value="Beta-PGM-like"/>
</dbReference>
<dbReference type="PRINTS" id="PR00413">
    <property type="entry name" value="HADHALOGNASE"/>
</dbReference>
<evidence type="ECO:0000256" key="3">
    <source>
        <dbReference type="ARBA" id="ARBA00022723"/>
    </source>
</evidence>
<dbReference type="PANTHER" id="PTHR46193:SF10">
    <property type="entry name" value="6-PHOSPHOGLUCONATE PHOSPHATASE"/>
    <property type="match status" value="1"/>
</dbReference>
<comment type="cofactor">
    <cofactor evidence="1">
        <name>Mg(2+)</name>
        <dbReference type="ChEBI" id="CHEBI:18420"/>
    </cofactor>
</comment>
<dbReference type="InterPro" id="IPR023214">
    <property type="entry name" value="HAD_sf"/>
</dbReference>
<evidence type="ECO:0000313" key="5">
    <source>
        <dbReference type="EMBL" id="OEJ99898.1"/>
    </source>
</evidence>
<dbReference type="RefSeq" id="WP_069835361.1">
    <property type="nucleotide sequence ID" value="NZ_MDGQ01000005.1"/>
</dbReference>
<dbReference type="Gene3D" id="3.40.50.1000">
    <property type="entry name" value="HAD superfamily/HAD-like"/>
    <property type="match status" value="1"/>
</dbReference>
<name>A0A1E5SL93_9BACT</name>
<dbReference type="InterPro" id="IPR006439">
    <property type="entry name" value="HAD-SF_hydro_IA"/>
</dbReference>
<keyword evidence="3" id="KW-0479">Metal-binding</keyword>
<evidence type="ECO:0000256" key="4">
    <source>
        <dbReference type="ARBA" id="ARBA00022842"/>
    </source>
</evidence>
<dbReference type="InterPro" id="IPR036412">
    <property type="entry name" value="HAD-like_sf"/>
</dbReference>
<dbReference type="NCBIfam" id="TIGR01509">
    <property type="entry name" value="HAD-SF-IA-v3"/>
    <property type="match status" value="1"/>
</dbReference>
<evidence type="ECO:0000313" key="6">
    <source>
        <dbReference type="Proteomes" id="UP000095552"/>
    </source>
</evidence>
<sequence length="213" mass="23813">MIKCLIFDCDGTLVDSEMLCNLGLEIKLRDYGIETSARAMMEKYRGGKLANILKDIEEKHDISFNENFVPEYRALVNQLFEKELKPCHGVHEFLSQNKLSVCVASSGPVQKINTALTITGLKRYFGNNVYSSYDINSWKPEPEIFLYAAEKMGFSPNECLIIEDSLKGLEAGLAAKIKTVLYDPSNSHEGSGVIRIDTMIDLGKVISAYNNTI</sequence>
<dbReference type="AlphaFoldDB" id="A0A1E5SL93"/>
<evidence type="ECO:0000256" key="1">
    <source>
        <dbReference type="ARBA" id="ARBA00001946"/>
    </source>
</evidence>
<dbReference type="InterPro" id="IPR041492">
    <property type="entry name" value="HAD_2"/>
</dbReference>
<proteinExistence type="inferred from homology"/>
<evidence type="ECO:0000256" key="2">
    <source>
        <dbReference type="ARBA" id="ARBA00006171"/>
    </source>
</evidence>
<gene>
    <name evidence="5" type="ORF">BFP71_10140</name>
</gene>
<dbReference type="STRING" id="1563681.BFP71_10140"/>
<reference evidence="5 6" key="1">
    <citation type="submission" date="2016-08" db="EMBL/GenBank/DDBJ databases">
        <title>Draft genome of Fabibacter sp. strain SK-8.</title>
        <authorList>
            <person name="Wong S.-K."/>
            <person name="Hamasaki K."/>
            <person name="Yoshizawa S."/>
        </authorList>
    </citation>
    <scope>NUCLEOTIDE SEQUENCE [LARGE SCALE GENOMIC DNA]</scope>
    <source>
        <strain evidence="5 6">SK-8</strain>
    </source>
</reference>